<sequence length="138" mass="14911">MSSTVSPSTTVSSSGALAVYDCQATRTSPLLGCLRVKCIVVVGGVSCSCSSVNQKIWNVVCAGANSLLISGSTLSGHFFTQFLGQILTYAFRVTSRNRLTFDVRAPKNSVEGVFFFWWGRAKRTGTNNYCTSNSKHSY</sequence>
<dbReference type="EMBL" id="GEZM01034502">
    <property type="protein sequence ID" value="JAV83759.1"/>
    <property type="molecule type" value="Transcribed_RNA"/>
</dbReference>
<accession>A0A1Y1MFJ7</accession>
<protein>
    <submittedName>
        <fullName evidence="1">Uncharacterized protein</fullName>
    </submittedName>
</protein>
<dbReference type="AlphaFoldDB" id="A0A1Y1MFJ7"/>
<name>A0A1Y1MFJ7_PHOPY</name>
<evidence type="ECO:0000313" key="1">
    <source>
        <dbReference type="EMBL" id="JAV83778.1"/>
    </source>
</evidence>
<organism evidence="1">
    <name type="scientific">Photinus pyralis</name>
    <name type="common">Common eastern firefly</name>
    <name type="synonym">Lampyris pyralis</name>
    <dbReference type="NCBI Taxonomy" id="7054"/>
    <lineage>
        <taxon>Eukaryota</taxon>
        <taxon>Metazoa</taxon>
        <taxon>Ecdysozoa</taxon>
        <taxon>Arthropoda</taxon>
        <taxon>Hexapoda</taxon>
        <taxon>Insecta</taxon>
        <taxon>Pterygota</taxon>
        <taxon>Neoptera</taxon>
        <taxon>Endopterygota</taxon>
        <taxon>Coleoptera</taxon>
        <taxon>Polyphaga</taxon>
        <taxon>Elateriformia</taxon>
        <taxon>Elateroidea</taxon>
        <taxon>Lampyridae</taxon>
        <taxon>Lampyrinae</taxon>
        <taxon>Photinus</taxon>
    </lineage>
</organism>
<proteinExistence type="predicted"/>
<dbReference type="EMBL" id="GEZM01034493">
    <property type="protein sequence ID" value="JAV83778.1"/>
    <property type="molecule type" value="Transcribed_RNA"/>
</dbReference>
<reference evidence="1" key="1">
    <citation type="journal article" date="2016" name="Sci. Rep.">
        <title>Molecular characterization of firefly nuptial gifts: a multi-omics approach sheds light on postcopulatory sexual selection.</title>
        <authorList>
            <person name="Al-Wathiqui N."/>
            <person name="Fallon T.R."/>
            <person name="South A."/>
            <person name="Weng J.K."/>
            <person name="Lewis S.M."/>
        </authorList>
    </citation>
    <scope>NUCLEOTIDE SEQUENCE</scope>
</reference>